<keyword evidence="1" id="KW-1133">Transmembrane helix</keyword>
<evidence type="ECO:0000313" key="2">
    <source>
        <dbReference type="EMBL" id="TGK39818.1"/>
    </source>
</evidence>
<organism evidence="2 3">
    <name type="scientific">Leptospira andrefontaineae</name>
    <dbReference type="NCBI Taxonomy" id="2484976"/>
    <lineage>
        <taxon>Bacteria</taxon>
        <taxon>Pseudomonadati</taxon>
        <taxon>Spirochaetota</taxon>
        <taxon>Spirochaetia</taxon>
        <taxon>Leptospirales</taxon>
        <taxon>Leptospiraceae</taxon>
        <taxon>Leptospira</taxon>
    </lineage>
</organism>
<comment type="caution">
    <text evidence="2">The sequence shown here is derived from an EMBL/GenBank/DDBJ whole genome shotgun (WGS) entry which is preliminary data.</text>
</comment>
<evidence type="ECO:0000256" key="1">
    <source>
        <dbReference type="SAM" id="Phobius"/>
    </source>
</evidence>
<feature type="transmembrane region" description="Helical" evidence="1">
    <location>
        <begin position="71"/>
        <end position="93"/>
    </location>
</feature>
<evidence type="ECO:0000313" key="3">
    <source>
        <dbReference type="Proteomes" id="UP000298097"/>
    </source>
</evidence>
<dbReference type="AlphaFoldDB" id="A0A4R9H4K3"/>
<sequence>MNILKKILFWLGDLLFLLIPLCIILAESGTCTQGDDGIFLLFTQAAFAVSVLSLFLIWFGIPSGGLVGQGLVTFPFLMCLYFYVAYIPVYFVYSTLQNHDLCVVIVSDLTLYDSTSVVQSEDASLFSRTYAILMLLPVLGSFLPVYKFWISGSFSKKRKEIVDSISRKVDEI</sequence>
<feature type="transmembrane region" description="Helical" evidence="1">
    <location>
        <begin position="38"/>
        <end position="59"/>
    </location>
</feature>
<dbReference type="Proteomes" id="UP000298097">
    <property type="component" value="Unassembled WGS sequence"/>
</dbReference>
<feature type="transmembrane region" description="Helical" evidence="1">
    <location>
        <begin position="7"/>
        <end position="26"/>
    </location>
</feature>
<dbReference type="RefSeq" id="WP_135774430.1">
    <property type="nucleotide sequence ID" value="NZ_RQEY01000016.1"/>
</dbReference>
<keyword evidence="1" id="KW-0812">Transmembrane</keyword>
<dbReference type="OrthoDB" id="328860at2"/>
<gene>
    <name evidence="2" type="ORF">EHO65_11530</name>
</gene>
<name>A0A4R9H4K3_9LEPT</name>
<proteinExistence type="predicted"/>
<accession>A0A4R9H4K3</accession>
<feature type="transmembrane region" description="Helical" evidence="1">
    <location>
        <begin position="130"/>
        <end position="149"/>
    </location>
</feature>
<protein>
    <submittedName>
        <fullName evidence="2">Uncharacterized protein</fullName>
    </submittedName>
</protein>
<dbReference type="EMBL" id="RQEY01000016">
    <property type="protein sequence ID" value="TGK39818.1"/>
    <property type="molecule type" value="Genomic_DNA"/>
</dbReference>
<keyword evidence="3" id="KW-1185">Reference proteome</keyword>
<keyword evidence="1" id="KW-0472">Membrane</keyword>
<reference evidence="2" key="1">
    <citation type="journal article" date="2019" name="PLoS Negl. Trop. Dis.">
        <title>Revisiting the worldwide diversity of Leptospira species in the environment.</title>
        <authorList>
            <person name="Vincent A.T."/>
            <person name="Schiettekatte O."/>
            <person name="Bourhy P."/>
            <person name="Veyrier F.J."/>
            <person name="Picardeau M."/>
        </authorList>
    </citation>
    <scope>NUCLEOTIDE SEQUENCE [LARGE SCALE GENOMIC DNA]</scope>
    <source>
        <strain evidence="2">201800301</strain>
    </source>
</reference>